<gene>
    <name evidence="2" type="ORF">BIY22_01805</name>
</gene>
<evidence type="ECO:0000313" key="2">
    <source>
        <dbReference type="EMBL" id="OLQ93250.1"/>
    </source>
</evidence>
<dbReference type="PROSITE" id="PS51707">
    <property type="entry name" value="CYTH"/>
    <property type="match status" value="1"/>
</dbReference>
<dbReference type="SUPFAM" id="SSF55154">
    <property type="entry name" value="CYTH-like phosphatases"/>
    <property type="match status" value="1"/>
</dbReference>
<accession>A0A1Q9HQV3</accession>
<dbReference type="AlphaFoldDB" id="A0A1Q9HQV3"/>
<evidence type="ECO:0000259" key="1">
    <source>
        <dbReference type="PROSITE" id="PS51707"/>
    </source>
</evidence>
<proteinExistence type="predicted"/>
<dbReference type="CDD" id="cd07890">
    <property type="entry name" value="CYTH-like_AC_IV-like"/>
    <property type="match status" value="1"/>
</dbReference>
<dbReference type="InterPro" id="IPR033469">
    <property type="entry name" value="CYTH-like_dom_sf"/>
</dbReference>
<reference evidence="2 3" key="1">
    <citation type="submission" date="2016-09" db="EMBL/GenBank/DDBJ databases">
        <title>Genomic Taxonomy of the Vibrionaceae.</title>
        <authorList>
            <person name="Gonzalez-Castillo A."/>
            <person name="Gomez-Gil B."/>
            <person name="Enciso-Ibarra K."/>
        </authorList>
    </citation>
    <scope>NUCLEOTIDE SEQUENCE [LARGE SCALE GENOMIC DNA]</scope>
    <source>
        <strain evidence="2 3">CAIM 703</strain>
    </source>
</reference>
<dbReference type="EMBL" id="MJMJ01000001">
    <property type="protein sequence ID" value="OLQ93250.1"/>
    <property type="molecule type" value="Genomic_DNA"/>
</dbReference>
<dbReference type="PANTHER" id="PTHR21028:SF2">
    <property type="entry name" value="CYTH DOMAIN-CONTAINING PROTEIN"/>
    <property type="match status" value="1"/>
</dbReference>
<dbReference type="RefSeq" id="WP_075705889.1">
    <property type="nucleotide sequence ID" value="NZ_MJMJ01000001.1"/>
</dbReference>
<dbReference type="Pfam" id="PF01928">
    <property type="entry name" value="CYTH"/>
    <property type="match status" value="1"/>
</dbReference>
<dbReference type="NCBIfam" id="TIGR00318">
    <property type="entry name" value="cyaB"/>
    <property type="match status" value="1"/>
</dbReference>
<dbReference type="Gene3D" id="2.40.320.10">
    <property type="entry name" value="Hypothetical Protein Pfu-838710-001"/>
    <property type="match status" value="1"/>
</dbReference>
<sequence>MSQEHFKGKYEVELKFRVRDKDAFYRVLNSMNHQVMVDENQETDWYFDTPEHSLKQQGKTVSIREMEPSGIKLWIVKGPEFDRCEATNITDSANARSMLENMGYQVRMITQKVRSIYFVGAFHITFDQLANIGQFAEFAIMTDDESALDNYRRELEALAAQFGLTEHDREHQSYLTMWSELDAKTSISSDRSIHS</sequence>
<name>A0A1Q9HQV3_9VIBR</name>
<dbReference type="Proteomes" id="UP000186313">
    <property type="component" value="Unassembled WGS sequence"/>
</dbReference>
<dbReference type="InterPro" id="IPR023577">
    <property type="entry name" value="CYTH_domain"/>
</dbReference>
<dbReference type="STRING" id="1381081.BIY22_01805"/>
<dbReference type="OrthoDB" id="8443111at2"/>
<comment type="caution">
    <text evidence="2">The sequence shown here is derived from an EMBL/GenBank/DDBJ whole genome shotgun (WGS) entry which is preliminary data.</text>
</comment>
<protein>
    <submittedName>
        <fullName evidence="2">Adenylate cyclase</fullName>
    </submittedName>
</protein>
<dbReference type="SMART" id="SM01118">
    <property type="entry name" value="CYTH"/>
    <property type="match status" value="1"/>
</dbReference>
<dbReference type="InterPro" id="IPR008173">
    <property type="entry name" value="Adenylyl_cyclase_CyaB"/>
</dbReference>
<feature type="domain" description="CYTH" evidence="1">
    <location>
        <begin position="9"/>
        <end position="180"/>
    </location>
</feature>
<evidence type="ECO:0000313" key="3">
    <source>
        <dbReference type="Proteomes" id="UP000186313"/>
    </source>
</evidence>
<dbReference type="PANTHER" id="PTHR21028">
    <property type="entry name" value="SI:CH211-156B7.4"/>
    <property type="match status" value="1"/>
</dbReference>
<organism evidence="2 3">
    <name type="scientific">Vibrio panuliri</name>
    <dbReference type="NCBI Taxonomy" id="1381081"/>
    <lineage>
        <taxon>Bacteria</taxon>
        <taxon>Pseudomonadati</taxon>
        <taxon>Pseudomonadota</taxon>
        <taxon>Gammaproteobacteria</taxon>
        <taxon>Vibrionales</taxon>
        <taxon>Vibrionaceae</taxon>
        <taxon>Vibrio</taxon>
    </lineage>
</organism>